<reference evidence="3" key="1">
    <citation type="submission" date="2013-07" db="EMBL/GenBank/DDBJ databases">
        <title>The genome of Eucalyptus grandis.</title>
        <authorList>
            <person name="Schmutz J."/>
            <person name="Hayes R."/>
            <person name="Myburg A."/>
            <person name="Tuskan G."/>
            <person name="Grattapaglia D."/>
            <person name="Rokhsar D.S."/>
        </authorList>
    </citation>
    <scope>NUCLEOTIDE SEQUENCE</scope>
    <source>
        <tissue evidence="3">Leaf extractions</tissue>
    </source>
</reference>
<name>A0A059BNM6_EUCGR</name>
<evidence type="ECO:0000256" key="1">
    <source>
        <dbReference type="SAM" id="MobiDB-lite"/>
    </source>
</evidence>
<sequence>MATDELQLPTTAAAAAGMAASSNGSKRERPAESRLFGRSAYKFWVLAAILLLAFWSMLTGSVTLKWSAGNLARFSSDLLDLPSYEDLDILEVEEREKVVRHMWDVYTQSKSSRLPKFWQDAFQAGYEFLTSDVPGVRDVAVSEIAKMSLRSFAFSDPLAAHSRSVSDNHQRETSATMLKPGQGAHVARIL</sequence>
<proteinExistence type="predicted"/>
<organism evidence="3">
    <name type="scientific">Eucalyptus grandis</name>
    <name type="common">Flooded gum</name>
    <dbReference type="NCBI Taxonomy" id="71139"/>
    <lineage>
        <taxon>Eukaryota</taxon>
        <taxon>Viridiplantae</taxon>
        <taxon>Streptophyta</taxon>
        <taxon>Embryophyta</taxon>
        <taxon>Tracheophyta</taxon>
        <taxon>Spermatophyta</taxon>
        <taxon>Magnoliopsida</taxon>
        <taxon>eudicotyledons</taxon>
        <taxon>Gunneridae</taxon>
        <taxon>Pentapetalae</taxon>
        <taxon>rosids</taxon>
        <taxon>malvids</taxon>
        <taxon>Myrtales</taxon>
        <taxon>Myrtaceae</taxon>
        <taxon>Myrtoideae</taxon>
        <taxon>Eucalypteae</taxon>
        <taxon>Eucalyptus</taxon>
    </lineage>
</organism>
<dbReference type="PANTHER" id="PTHR34358:SF7">
    <property type="entry name" value="SUGAR TRANSPORTER"/>
    <property type="match status" value="1"/>
</dbReference>
<dbReference type="PANTHER" id="PTHR34358">
    <property type="entry name" value="OS03G0411600 PROTEIN"/>
    <property type="match status" value="1"/>
</dbReference>
<keyword evidence="2" id="KW-1133">Transmembrane helix</keyword>
<keyword evidence="2" id="KW-0472">Membrane</keyword>
<keyword evidence="2" id="KW-0812">Transmembrane</keyword>
<dbReference type="OMA" id="SAMPINA"/>
<feature type="transmembrane region" description="Helical" evidence="2">
    <location>
        <begin position="43"/>
        <end position="64"/>
    </location>
</feature>
<dbReference type="Gramene" id="KCW67827">
    <property type="protein sequence ID" value="KCW67827"/>
    <property type="gene ID" value="EUGRSUZ_F01557"/>
</dbReference>
<dbReference type="Pfam" id="PF06708">
    <property type="entry name" value="DUF1195"/>
    <property type="match status" value="1"/>
</dbReference>
<accession>A0A059BNM6</accession>
<evidence type="ECO:0000313" key="3">
    <source>
        <dbReference type="EMBL" id="KCW67827.1"/>
    </source>
</evidence>
<gene>
    <name evidence="3" type="ORF">EUGRSUZ_F01557</name>
</gene>
<dbReference type="KEGG" id="egr:104448744"/>
<protein>
    <submittedName>
        <fullName evidence="3">Uncharacterized protein</fullName>
    </submittedName>
</protein>
<dbReference type="InParanoid" id="A0A059BNM6"/>
<evidence type="ECO:0000256" key="2">
    <source>
        <dbReference type="SAM" id="Phobius"/>
    </source>
</evidence>
<dbReference type="EMBL" id="KK198758">
    <property type="protein sequence ID" value="KCW67827.1"/>
    <property type="molecule type" value="Genomic_DNA"/>
</dbReference>
<dbReference type="InterPro" id="IPR010608">
    <property type="entry name" value="DUF1195"/>
</dbReference>
<dbReference type="STRING" id="71139.A0A059BNM6"/>
<feature type="region of interest" description="Disordered" evidence="1">
    <location>
        <begin position="163"/>
        <end position="184"/>
    </location>
</feature>
<dbReference type="AlphaFoldDB" id="A0A059BNM6"/>
<dbReference type="OrthoDB" id="2020737at2759"/>
<dbReference type="eggNOG" id="ENOG502QWQZ">
    <property type="taxonomic scope" value="Eukaryota"/>
</dbReference>